<sequence>MADNTIDTLDIQIESSAAKAIQSINGLIKKLEVLNKSLNGINTGGLRNYSKELGRVTVALNSISNSNISTLDKTIAKLNTLSKINLSNLQNQKISLDLDIKGGDQTQKLQYAIDKTIQDVKVDTSAISGQLISAFNLKGGAASKIRAQMNELSKTMASSYDGTDILAKLNDTLNNIANTIIKSGSVVKGNLGSYLDGAEQEWVDFYNFFKNKRIYVSDMLKTDVGKGEFSELLKENLSNVVRDAAKGINLNESWGELADRFPTLIPKDTINAADQLITVLENLKKARDSIKPISIQELSGKEATQASDKVWEMSVDAYDQLAQKIRDRIQNTLKSTNGQLPIDVKINTDKIVLDIQKAINKAADLKYNTVNVTLDADVTTVKDAITKKLKDIDAGEMTDLSTSMAKFATSLRDLGSVNFKGTGLNVVINSINRLGKSDFSQFDTGKLGEILTEMQKLDAIPDVSPSVSRFTTAIAKLAGTGQYIGNVSKELPSLAIGLNNAAAKLGSMSEVSASTNAFITSLGKLASAGDKTGKTASQLSTLAQEVLKFFDVMKSAPDVSSSTIRMTEALAVLASSGSKVGRATSSVSSSLNNLSSVGSKVSSVMHGVANAFQAFASKTISLGEKVVSAIAGIGNASSETGEKIRKLSNPLSSLTNKLSTLYAKGFLVKRALEVLSSPVESAMNYVETLNYFNSAFNQVAEGIDTDEWKKSGIKSAEAYANSFQERAKQLSQKLTGFEISDTGELTRTNTASLGLDPEKAMQYQATFAQMSSSMGDTSETALKLSNALTMIGSDLASVRNMDFEDVWEDMASGLTGMSRTMDKYGINIRNANMQQELYNLGINTSISNLSQADKTILRTIILLNNSKYAWGDLANTINQPANQIRMLQSNFASLGRTIGSLFIPILRTVLPYINAIVIALQRMFAYIAKLLGIKLSNFVSSTGGISVDTSNIADDMDNASDSIDTANKNAKKLEKTLSVLSFDELNQLNDNSDSGNTSNPSSGSGNGGLGHIGALDAALDDALSAYQKAWDEAFKKMSNRANKMADAIVNAFKRKDWKGLGKIMADGINWGMQKLYDAINWNKVGPYITKFTSAFTQTFNSLVDNINWNLMGRTVGAGLNTIVNMANQLLEGTDFKNLGKKFAEGVTGFIREVEWTNLGNMLGNNFMKAWDVFTGFVENLPYNEIGQAVANGLNGIFEKVDFGEIAHALATGLNGAFDSLAAFTDNFNWNDFVDNITSGIVTFMQEFDWKENGQKLENFINHLLTSLIDIAEGVDWEAFGHNVGVFLSEIDWGKHLSQLLTVIGEVLGGIWEGLGTTSAGTFVQAMAVFAIGDKLMPLVDTITKFFTGDTVFGNLSKAVQSMLNPAITEAVKTTIPALGTSLGSLVATGGGIALAVGGAVLLTKKLAGLFETMQGGNGMTTQYGGYLHDYATQLTDVANLTNDQSEALWQLIEKDEELGKTHDEMYSDMVEKLKEYGVSADQAKTALEQYGAQAGVSAEFVEGMTNQISALGEGMSEAASKFDTSKISVSDLKDTLRALSLSSKEFGGDYTTAWNAISEVPYSNTKDALDAVYTSLKNAGVPLDELDKKLREDFPNATVATKTAVEQNIVGAQETISSSVAKASKDTKTATNEMTKNATDDFAEIQKQADTYMGNVATTTSMNWGNSSREATIKAREMKVAVSTELGNMDKSVRSHFESQYNIAYVKWENIGRDISNYISGTMNSDIGSALDSFVDTIRNSFSNMYDIGYNAAQSLYSGMKNVSMPTLSYRISEWKTHNLGNGKTSQTPVYSPNWYATGGVFTKASVIGVGEAGQEAVLPLTNRKVMKSIADNIMSSYDGSAGLSKEELAAAVERGVVTAMMNNGGFGGSSPEYIMNSIKVNERELARIVTKAQSNTEYRMNPSPAY</sequence>
<name>A0A8S5UF00_9CAUD</name>
<dbReference type="EMBL" id="BK016079">
    <property type="protein sequence ID" value="DAF93012.1"/>
    <property type="molecule type" value="Genomic_DNA"/>
</dbReference>
<accession>A0A8S5UF00</accession>
<organism evidence="1">
    <name type="scientific">Myoviridae sp. ctGrV43</name>
    <dbReference type="NCBI Taxonomy" id="2825075"/>
    <lineage>
        <taxon>Viruses</taxon>
        <taxon>Duplodnaviria</taxon>
        <taxon>Heunggongvirae</taxon>
        <taxon>Uroviricota</taxon>
        <taxon>Caudoviricetes</taxon>
    </lineage>
</organism>
<reference evidence="1" key="1">
    <citation type="journal article" date="2021" name="Proc. Natl. Acad. Sci. U.S.A.">
        <title>A Catalog of Tens of Thousands of Viruses from Human Metagenomes Reveals Hidden Associations with Chronic Diseases.</title>
        <authorList>
            <person name="Tisza M.J."/>
            <person name="Buck C.B."/>
        </authorList>
    </citation>
    <scope>NUCLEOTIDE SEQUENCE</scope>
    <source>
        <strain evidence="1">CtGrV43</strain>
    </source>
</reference>
<protein>
    <submittedName>
        <fullName evidence="1">Minor tail protein</fullName>
    </submittedName>
</protein>
<evidence type="ECO:0000313" key="1">
    <source>
        <dbReference type="EMBL" id="DAF93012.1"/>
    </source>
</evidence>
<proteinExistence type="predicted"/>